<dbReference type="OrthoDB" id="7665907at2"/>
<dbReference type="KEGG" id="ltr:EVS81_11665"/>
<dbReference type="RefSeq" id="WP_130110539.1">
    <property type="nucleotide sequence ID" value="NZ_CP035806.1"/>
</dbReference>
<evidence type="ECO:0000256" key="2">
    <source>
        <dbReference type="ARBA" id="ARBA00022676"/>
    </source>
</evidence>
<dbReference type="Proteomes" id="UP000289260">
    <property type="component" value="Chromosome"/>
</dbReference>
<dbReference type="InterPro" id="IPR001173">
    <property type="entry name" value="Glyco_trans_2-like"/>
</dbReference>
<evidence type="ECO:0000259" key="4">
    <source>
        <dbReference type="Pfam" id="PF00535"/>
    </source>
</evidence>
<feature type="domain" description="Glycosyltransferase 2-like" evidence="4">
    <location>
        <begin position="25"/>
        <end position="190"/>
    </location>
</feature>
<dbReference type="InterPro" id="IPR050834">
    <property type="entry name" value="Glycosyltransf_2"/>
</dbReference>
<dbReference type="GO" id="GO:0016757">
    <property type="term" value="F:glycosyltransferase activity"/>
    <property type="evidence" value="ECO:0007669"/>
    <property type="project" value="UniProtKB-KW"/>
</dbReference>
<dbReference type="InterPro" id="IPR029044">
    <property type="entry name" value="Nucleotide-diphossugar_trans"/>
</dbReference>
<keyword evidence="6" id="KW-1185">Reference proteome</keyword>
<name>A0A4P6KGC0_9MICO</name>
<gene>
    <name evidence="5" type="ORF">EVS81_11665</name>
</gene>
<dbReference type="PANTHER" id="PTHR43685">
    <property type="entry name" value="GLYCOSYLTRANSFERASE"/>
    <property type="match status" value="1"/>
</dbReference>
<evidence type="ECO:0000256" key="3">
    <source>
        <dbReference type="ARBA" id="ARBA00022679"/>
    </source>
</evidence>
<dbReference type="EMBL" id="CP035806">
    <property type="protein sequence ID" value="QBE49412.1"/>
    <property type="molecule type" value="Genomic_DNA"/>
</dbReference>
<accession>A0A4P6KGC0</accession>
<dbReference type="Gene3D" id="3.90.550.10">
    <property type="entry name" value="Spore Coat Polysaccharide Biosynthesis Protein SpsA, Chain A"/>
    <property type="match status" value="1"/>
</dbReference>
<organism evidence="5 6">
    <name type="scientific">Leucobacter triazinivorans</name>
    <dbReference type="NCBI Taxonomy" id="1784719"/>
    <lineage>
        <taxon>Bacteria</taxon>
        <taxon>Bacillati</taxon>
        <taxon>Actinomycetota</taxon>
        <taxon>Actinomycetes</taxon>
        <taxon>Micrococcales</taxon>
        <taxon>Microbacteriaceae</taxon>
        <taxon>Leucobacter</taxon>
    </lineage>
</organism>
<comment type="similarity">
    <text evidence="1">Belongs to the glycosyltransferase 2 family.</text>
</comment>
<evidence type="ECO:0000313" key="6">
    <source>
        <dbReference type="Proteomes" id="UP000289260"/>
    </source>
</evidence>
<sequence length="300" mass="32700">MGQEDAGAAGGSGGAGAAGESADFSLLLPVYAGDDPAFLRLAFESSVDGQTLRPAEAVLVQDGPVPDALVAELERIERRSPIPVVIVRLPENRGLTEALNAGLEACAHPVVARMDADDVSLPERFARQWELMQQGYDLVGTGMVEFESDPEQPSARRIPPVGSARIRDHARTHNPFNHPTMMYRVAALDRVGRYRPLGKMEDYWLGVRLIDSGARVENLAEPLLAYRVGSGAFARRGGWNEARTEWRLQREMLRIGFITRGQYLRNVVMKGAYRLMPAGVKRVLFRGLIGGGLPGDRAGG</sequence>
<dbReference type="AlphaFoldDB" id="A0A4P6KGC0"/>
<dbReference type="SUPFAM" id="SSF53448">
    <property type="entry name" value="Nucleotide-diphospho-sugar transferases"/>
    <property type="match status" value="1"/>
</dbReference>
<evidence type="ECO:0000256" key="1">
    <source>
        <dbReference type="ARBA" id="ARBA00006739"/>
    </source>
</evidence>
<keyword evidence="2" id="KW-0328">Glycosyltransferase</keyword>
<evidence type="ECO:0000313" key="5">
    <source>
        <dbReference type="EMBL" id="QBE49412.1"/>
    </source>
</evidence>
<keyword evidence="3 5" id="KW-0808">Transferase</keyword>
<reference evidence="5 6" key="1">
    <citation type="submission" date="2019-02" db="EMBL/GenBank/DDBJ databases">
        <authorList>
            <person name="Sun L."/>
            <person name="Pan D."/>
            <person name="Wu X."/>
        </authorList>
    </citation>
    <scope>NUCLEOTIDE SEQUENCE [LARGE SCALE GENOMIC DNA]</scope>
    <source>
        <strain evidence="5 6">JW-1</strain>
    </source>
</reference>
<protein>
    <submittedName>
        <fullName evidence="5">Glycosyltransferase</fullName>
    </submittedName>
</protein>
<dbReference type="Pfam" id="PF00535">
    <property type="entry name" value="Glycos_transf_2"/>
    <property type="match status" value="1"/>
</dbReference>
<dbReference type="PANTHER" id="PTHR43685:SF5">
    <property type="entry name" value="GLYCOSYLTRANSFERASE EPSE-RELATED"/>
    <property type="match status" value="1"/>
</dbReference>
<proteinExistence type="inferred from homology"/>